<dbReference type="InterPro" id="IPR029069">
    <property type="entry name" value="HotDog_dom_sf"/>
</dbReference>
<dbReference type="RefSeq" id="WP_211957438.1">
    <property type="nucleotide sequence ID" value="NZ_CAJPVI010000057.1"/>
</dbReference>
<sequence>MFDKNLIGHSFGRRSITVEAGGLRDYARAIGETNPVYFDEAAAREAGYPAVRVAPAYFFCLESKLGLAAKVKEVLDFDVRRILHAEQSFTYHTPAFAGDTLTFETKLVDIYDKKGGALEFFVTESRITNQDGMHIADVRKALVQRQL</sequence>
<organism evidence="2 3">
    <name type="scientific">Cupriavidus numazuensis</name>
    <dbReference type="NCBI Taxonomy" id="221992"/>
    <lineage>
        <taxon>Bacteria</taxon>
        <taxon>Pseudomonadati</taxon>
        <taxon>Pseudomonadota</taxon>
        <taxon>Betaproteobacteria</taxon>
        <taxon>Burkholderiales</taxon>
        <taxon>Burkholderiaceae</taxon>
        <taxon>Cupriavidus</taxon>
    </lineage>
</organism>
<comment type="caution">
    <text evidence="2">The sequence shown here is derived from an EMBL/GenBank/DDBJ whole genome shotgun (WGS) entry which is preliminary data.</text>
</comment>
<protein>
    <recommendedName>
        <fullName evidence="1">FAS1-like dehydratase domain-containing protein</fullName>
    </recommendedName>
</protein>
<name>A0ABM8TSJ2_9BURK</name>
<dbReference type="PIRSF" id="PIRSF018072">
    <property type="entry name" value="UCP018072"/>
    <property type="match status" value="1"/>
</dbReference>
<dbReference type="CDD" id="cd03441">
    <property type="entry name" value="R_hydratase_like"/>
    <property type="match status" value="1"/>
</dbReference>
<evidence type="ECO:0000313" key="2">
    <source>
        <dbReference type="EMBL" id="CAG2159328.1"/>
    </source>
</evidence>
<dbReference type="EMBL" id="CAJPVI010000057">
    <property type="protein sequence ID" value="CAG2159328.1"/>
    <property type="molecule type" value="Genomic_DNA"/>
</dbReference>
<evidence type="ECO:0000259" key="1">
    <source>
        <dbReference type="Pfam" id="PF13452"/>
    </source>
</evidence>
<dbReference type="Pfam" id="PF13452">
    <property type="entry name" value="FAS1_DH_region"/>
    <property type="match status" value="1"/>
</dbReference>
<dbReference type="InterPro" id="IPR039569">
    <property type="entry name" value="FAS1-like_DH_region"/>
</dbReference>
<feature type="domain" description="FAS1-like dehydratase" evidence="1">
    <location>
        <begin position="6"/>
        <end position="137"/>
    </location>
</feature>
<dbReference type="InterPro" id="IPR016709">
    <property type="entry name" value="HadA-like"/>
</dbReference>
<proteinExistence type="predicted"/>
<gene>
    <name evidence="2" type="ORF">LMG26411_06618</name>
</gene>
<accession>A0ABM8TSJ2</accession>
<evidence type="ECO:0000313" key="3">
    <source>
        <dbReference type="Proteomes" id="UP000672657"/>
    </source>
</evidence>
<reference evidence="2 3" key="1">
    <citation type="submission" date="2021-03" db="EMBL/GenBank/DDBJ databases">
        <authorList>
            <person name="Peeters C."/>
        </authorList>
    </citation>
    <scope>NUCLEOTIDE SEQUENCE [LARGE SCALE GENOMIC DNA]</scope>
    <source>
        <strain evidence="2 3">LMG 26411</strain>
    </source>
</reference>
<dbReference type="Gene3D" id="3.10.129.10">
    <property type="entry name" value="Hotdog Thioesterase"/>
    <property type="match status" value="1"/>
</dbReference>
<dbReference type="SUPFAM" id="SSF54637">
    <property type="entry name" value="Thioesterase/thiol ester dehydrase-isomerase"/>
    <property type="match status" value="1"/>
</dbReference>
<keyword evidence="3" id="KW-1185">Reference proteome</keyword>
<dbReference type="Proteomes" id="UP000672657">
    <property type="component" value="Unassembled WGS sequence"/>
</dbReference>